<gene>
    <name evidence="2" type="ORF">FN961_16960</name>
</gene>
<feature type="signal peptide" evidence="1">
    <location>
        <begin position="1"/>
        <end position="20"/>
    </location>
</feature>
<name>A0A553JL41_SHEHA</name>
<protein>
    <submittedName>
        <fullName evidence="2">Uncharacterized protein</fullName>
    </submittedName>
</protein>
<dbReference type="Proteomes" id="UP000318126">
    <property type="component" value="Unassembled WGS sequence"/>
</dbReference>
<feature type="chain" id="PRO_5022065138" evidence="1">
    <location>
        <begin position="21"/>
        <end position="534"/>
    </location>
</feature>
<dbReference type="Gene3D" id="2.130.10.10">
    <property type="entry name" value="YVTN repeat-like/Quinoprotein amine dehydrogenase"/>
    <property type="match status" value="1"/>
</dbReference>
<dbReference type="InterPro" id="IPR015943">
    <property type="entry name" value="WD40/YVTN_repeat-like_dom_sf"/>
</dbReference>
<dbReference type="RefSeq" id="WP_144041370.1">
    <property type="nucleotide sequence ID" value="NZ_BMPL01000019.1"/>
</dbReference>
<dbReference type="EMBL" id="VKGK01000022">
    <property type="protein sequence ID" value="TRY13146.1"/>
    <property type="molecule type" value="Genomic_DNA"/>
</dbReference>
<sequence>MLFKKSLIALSLIPLLSACNSDDDSTDPISPVPTQPLLELVMPETGASMVEDFPLAIYVSYPEGEKPVEAITSIDVNWPKVDIHQASTEYGFIDGDSAELFYHSRVQDSNDAMNATDLERQQDKLWFVASDNTLNQYDRAADQSTAWTLGDDAVFTELAIDEEGNEHIWLYNLAAHQLTHFNSVTGQSTSYSLTNDIAVNGIAISEDNFLLLAEADGQAMVMHYLVDGNTLTHTNSWYLEGFGASEFNDIGLMPDGRIAVSTTDAKENIFLVMDKSELIGAGPIEDTGELALAKQYPLSAEIVQPSGIWSMHDDSWMIITDQAEMFTLDSEFNTQARVKIEFDSINCNQGCTEAIVGGVDEFFALTDNGLVGQFNQDNGSYQLTQEHQITVSNDEGESYRYSGLGKNEASGEYFLVPDQGGEDDKDVLIILNSDFTLKEKHVITFPDEVDGSIFEYDAQGVQYDAGYVYVLSEKYTKVIKINLTGEIIAVFDLDNADVSDPSDLAIRDGQIYILGDHENEEPVPPVSVFDIELH</sequence>
<evidence type="ECO:0000313" key="3">
    <source>
        <dbReference type="Proteomes" id="UP000318126"/>
    </source>
</evidence>
<comment type="caution">
    <text evidence="2">The sequence shown here is derived from an EMBL/GenBank/DDBJ whole genome shotgun (WGS) entry which is preliminary data.</text>
</comment>
<evidence type="ECO:0000313" key="2">
    <source>
        <dbReference type="EMBL" id="TRY13146.1"/>
    </source>
</evidence>
<dbReference type="AlphaFoldDB" id="A0A553JL41"/>
<evidence type="ECO:0000256" key="1">
    <source>
        <dbReference type="SAM" id="SignalP"/>
    </source>
</evidence>
<dbReference type="SUPFAM" id="SSF63829">
    <property type="entry name" value="Calcium-dependent phosphotriesterase"/>
    <property type="match status" value="1"/>
</dbReference>
<keyword evidence="1" id="KW-0732">Signal</keyword>
<dbReference type="OrthoDB" id="6287392at2"/>
<accession>A0A553JL41</accession>
<keyword evidence="3" id="KW-1185">Reference proteome</keyword>
<organism evidence="2 3">
    <name type="scientific">Shewanella hanedai</name>
    <name type="common">Alteromonas hanedai</name>
    <dbReference type="NCBI Taxonomy" id="25"/>
    <lineage>
        <taxon>Bacteria</taxon>
        <taxon>Pseudomonadati</taxon>
        <taxon>Pseudomonadota</taxon>
        <taxon>Gammaproteobacteria</taxon>
        <taxon>Alteromonadales</taxon>
        <taxon>Shewanellaceae</taxon>
        <taxon>Shewanella</taxon>
    </lineage>
</organism>
<reference evidence="3" key="1">
    <citation type="submission" date="2019-07" db="EMBL/GenBank/DDBJ databases">
        <title>Shewanella sp. YLB-08 draft genomic sequence.</title>
        <authorList>
            <person name="Yu L."/>
        </authorList>
    </citation>
    <scope>NUCLEOTIDE SEQUENCE [LARGE SCALE GENOMIC DNA]</scope>
    <source>
        <strain evidence="3">JCM 20706</strain>
    </source>
</reference>
<proteinExistence type="predicted"/>
<dbReference type="PROSITE" id="PS51257">
    <property type="entry name" value="PROKAR_LIPOPROTEIN"/>
    <property type="match status" value="1"/>
</dbReference>